<dbReference type="PANTHER" id="PTHR23412:SF17">
    <property type="entry name" value="OTOANCORIN"/>
    <property type="match status" value="1"/>
</dbReference>
<evidence type="ECO:0000313" key="6">
    <source>
        <dbReference type="Proteomes" id="UP000005408"/>
    </source>
</evidence>
<sequence length="1233" mass="134491">MKSAALLLLLACSWSEIYGQLRRPPPTTAGISGTFPTGFPTGNVTLPPKLRAEFRCPMECPVCQTLNNTLTKPCLAVDEFGDIKSDFENTLTLKQKAFYKELSDLNSFKANMESRTCAGMVRHIDTYGSMELADRQKMKSFLGDPSSVTPDDVKKFPKEIFSSLNAVKSVTVFQNMDRLQKVVLCKDLRYADCLTRMMISKKINCARVLIESGVTISADDAKVMVDIRGCRTWSREKWNITLENFPEILNPECLWAAPTDILLDNMAVLGRKCGDFTKRDIEVFANITSVKMKEKKLANRIDPTEKDEWIKLLSTCGADPKFFNDVLDPKETLKFVDLSKSSRTEKVKFLEDALKTVRPSEFSKDEIVNSIGALANDRKILRQMNASAIEAAACDVCSKSSSIEKSDMRKFAEVVMEQPSFRNVSAFDTTTFACMGCMMSYMKKSSFENIPDASLQSAITAGNVKDMKISSKRMGKKVLDNAKSAFGKPNGDFSDAELRKMKGALGSLEPEDIDKIPDASFTLDVLKDFEEAFSSEDNPKKSLKSKIVDKVKKQAGGIAKLIENGLGKELSPADLEDAPLSSFPDLTGENGESTIKCNRKQARVLMKKIKSTLGDINGTDSNFTLKRLVNMKPLLSGLEDSDIKKIEQDGTFSDKLHTIAKAPDMSREQLKTLADMFKSYSKIESTDEASFSASMDSTTVDNMAPQILGMMSKVMLKKFGTANCEAVVQRLAEVDNKKLTRDELKEKFEFVKECKSKTSGTLTSDDLLEAGNVLCGIDSAAPDRMDADAFEKMAPNLQKCNLDPTTRKKIATNIVSKMSLTDTSTITSSGFMVLGNFLTELGDSQLASMDKETVSDVTDKIMESVKDSEETRKERKKSAVSKEAESSEEETFKQGKKRLAGFVIGVKESLGGQQASGRRRRSTSSLTCTDMTSIGASGLSALTTTQISNIQDQDFLDCAELLGSVTDWTVAQKEALVAVAKRSTVWNTPSTWATSSVYSAGSFVAGLTTSEINTLAINLDAVSRMGTFSDWTDSKKQAVFDRWLSYEKSSNAATITSSELRSLGHLTCGASTSHIASIQSTVYRASADTVGEVTTCSEFQLQQWVAHAKTEYGSDVTLWDSATITSVGIVIGGLTSTEVSTLTESQIDSIAASDISYIPPTAFAGFTTAQINTFDPAQAQASTTSQRAALSADQLSALSSVAGVSYSNTAAGIQGSVLFAVLLSALAHFLRSL</sequence>
<keyword evidence="6" id="KW-1185">Reference proteome</keyword>
<feature type="chain" id="PRO_5036493709" description="Otoancorin" evidence="4">
    <location>
        <begin position="20"/>
        <end position="1233"/>
    </location>
</feature>
<dbReference type="EnsemblMetazoa" id="G3281.1">
    <property type="protein sequence ID" value="G3281.1:cds"/>
    <property type="gene ID" value="G3281"/>
</dbReference>
<name>A0A8W8MHE4_MAGGI</name>
<evidence type="ECO:0000256" key="3">
    <source>
        <dbReference type="SAM" id="MobiDB-lite"/>
    </source>
</evidence>
<feature type="compositionally biased region" description="Basic and acidic residues" evidence="3">
    <location>
        <begin position="880"/>
        <end position="893"/>
    </location>
</feature>
<evidence type="ECO:0000256" key="2">
    <source>
        <dbReference type="ARBA" id="ARBA00023180"/>
    </source>
</evidence>
<organism evidence="5 6">
    <name type="scientific">Magallana gigas</name>
    <name type="common">Pacific oyster</name>
    <name type="synonym">Crassostrea gigas</name>
    <dbReference type="NCBI Taxonomy" id="29159"/>
    <lineage>
        <taxon>Eukaryota</taxon>
        <taxon>Metazoa</taxon>
        <taxon>Spiralia</taxon>
        <taxon>Lophotrochozoa</taxon>
        <taxon>Mollusca</taxon>
        <taxon>Bivalvia</taxon>
        <taxon>Autobranchia</taxon>
        <taxon>Pteriomorphia</taxon>
        <taxon>Ostreida</taxon>
        <taxon>Ostreoidea</taxon>
        <taxon>Ostreidae</taxon>
        <taxon>Magallana</taxon>
    </lineage>
</organism>
<protein>
    <recommendedName>
        <fullName evidence="7">Otoancorin</fullName>
    </recommendedName>
</protein>
<evidence type="ECO:0008006" key="7">
    <source>
        <dbReference type="Google" id="ProtNLM"/>
    </source>
</evidence>
<dbReference type="AlphaFoldDB" id="A0A8W8MHE4"/>
<accession>A0A8W8MHE4</accession>
<keyword evidence="2" id="KW-0325">Glycoprotein</keyword>
<proteinExistence type="predicted"/>
<reference evidence="5" key="1">
    <citation type="submission" date="2022-08" db="UniProtKB">
        <authorList>
            <consortium name="EnsemblMetazoa"/>
        </authorList>
    </citation>
    <scope>IDENTIFICATION</scope>
    <source>
        <strain evidence="5">05x7-T-G4-1.051#20</strain>
    </source>
</reference>
<evidence type="ECO:0000313" key="5">
    <source>
        <dbReference type="EnsemblMetazoa" id="G3281.1:cds"/>
    </source>
</evidence>
<evidence type="ECO:0000256" key="4">
    <source>
        <dbReference type="SAM" id="SignalP"/>
    </source>
</evidence>
<dbReference type="OrthoDB" id="6144164at2759"/>
<dbReference type="PANTHER" id="PTHR23412">
    <property type="entry name" value="STEREOCILIN RELATED"/>
    <property type="match status" value="1"/>
</dbReference>
<dbReference type="InterPro" id="IPR026664">
    <property type="entry name" value="Stereocilin-rel"/>
</dbReference>
<dbReference type="Proteomes" id="UP000005408">
    <property type="component" value="Unassembled WGS sequence"/>
</dbReference>
<dbReference type="GO" id="GO:0009986">
    <property type="term" value="C:cell surface"/>
    <property type="evidence" value="ECO:0007669"/>
    <property type="project" value="TreeGrafter"/>
</dbReference>
<feature type="region of interest" description="Disordered" evidence="3">
    <location>
        <begin position="865"/>
        <end position="893"/>
    </location>
</feature>
<dbReference type="OMA" id="TCEMIDN"/>
<dbReference type="GO" id="GO:0007160">
    <property type="term" value="P:cell-matrix adhesion"/>
    <property type="evidence" value="ECO:0007669"/>
    <property type="project" value="TreeGrafter"/>
</dbReference>
<feature type="signal peptide" evidence="4">
    <location>
        <begin position="1"/>
        <end position="19"/>
    </location>
</feature>
<keyword evidence="1 4" id="KW-0732">Signal</keyword>
<evidence type="ECO:0000256" key="1">
    <source>
        <dbReference type="ARBA" id="ARBA00022729"/>
    </source>
</evidence>